<protein>
    <recommendedName>
        <fullName evidence="4">Annexin</fullName>
    </recommendedName>
</protein>
<dbReference type="Pfam" id="PF00191">
    <property type="entry name" value="Annexin"/>
    <property type="match status" value="4"/>
</dbReference>
<dbReference type="Proteomes" id="UP000695000">
    <property type="component" value="Unplaced"/>
</dbReference>
<evidence type="ECO:0000256" key="3">
    <source>
        <dbReference type="ARBA" id="ARBA00023216"/>
    </source>
</evidence>
<proteinExistence type="inferred from homology"/>
<dbReference type="RefSeq" id="XP_017776073.1">
    <property type="nucleotide sequence ID" value="XM_017920584.1"/>
</dbReference>
<keyword evidence="3 4" id="KW-0041">Annexin</keyword>
<comment type="domain">
    <text evidence="4">A pair of annexin repeats may form one binding site for calcium and phospholipid.</text>
</comment>
<dbReference type="InterPro" id="IPR018502">
    <property type="entry name" value="Annexin_repeat"/>
</dbReference>
<dbReference type="Gene3D" id="1.10.220.10">
    <property type="entry name" value="Annexin"/>
    <property type="match status" value="4"/>
</dbReference>
<evidence type="ECO:0000256" key="4">
    <source>
        <dbReference type="RuleBase" id="RU003540"/>
    </source>
</evidence>
<name>A0ABM1MNC3_NICVS</name>
<dbReference type="InterPro" id="IPR001464">
    <property type="entry name" value="Annexin"/>
</dbReference>
<dbReference type="GeneID" id="108562293"/>
<keyword evidence="4" id="KW-0106">Calcium</keyword>
<dbReference type="PROSITE" id="PS51897">
    <property type="entry name" value="ANNEXIN_2"/>
    <property type="match status" value="4"/>
</dbReference>
<evidence type="ECO:0000256" key="2">
    <source>
        <dbReference type="ARBA" id="ARBA00022737"/>
    </source>
</evidence>
<organism evidence="5 6">
    <name type="scientific">Nicrophorus vespilloides</name>
    <name type="common">Boreal carrion beetle</name>
    <dbReference type="NCBI Taxonomy" id="110193"/>
    <lineage>
        <taxon>Eukaryota</taxon>
        <taxon>Metazoa</taxon>
        <taxon>Ecdysozoa</taxon>
        <taxon>Arthropoda</taxon>
        <taxon>Hexapoda</taxon>
        <taxon>Insecta</taxon>
        <taxon>Pterygota</taxon>
        <taxon>Neoptera</taxon>
        <taxon>Endopterygota</taxon>
        <taxon>Coleoptera</taxon>
        <taxon>Polyphaga</taxon>
        <taxon>Staphyliniformia</taxon>
        <taxon>Silphidae</taxon>
        <taxon>Nicrophorinae</taxon>
        <taxon>Nicrophorus</taxon>
    </lineage>
</organism>
<dbReference type="PRINTS" id="PR00196">
    <property type="entry name" value="ANNEXIN"/>
</dbReference>
<sequence>MSNQHINPTVRPVDPFDPQEDARCLKKAMKGLGTDEKSLTNILSKRSYEQRMEINVYYKTMYGKDLQQDLQDETSGHYRDALIALVTPLPCYYAKELNDSLRGICTNEDVLIEILATLTNNQLKAVRNAYVKNYGKDLESDIIGDTSGTFRRLLVALNNAGRDESSVIDMSAVERDAKALYNAGAKRLGTDEDEFIQIFCQRSYEHLRVVFEQYKILSGKEIEQSIKSEFSGDSKECLLAIARHVLCPSLHFAKRIRGAFKLLTTKHNQLIRFIVTRSSIDMADVKIDYKTKYGHNLEKDIKKYSGGDYSKLLLALIAEN</sequence>
<dbReference type="SMART" id="SM00335">
    <property type="entry name" value="ANX"/>
    <property type="match status" value="4"/>
</dbReference>
<dbReference type="PANTHER" id="PTHR10502">
    <property type="entry name" value="ANNEXIN"/>
    <property type="match status" value="1"/>
</dbReference>
<dbReference type="PROSITE" id="PS00223">
    <property type="entry name" value="ANNEXIN_1"/>
    <property type="match status" value="3"/>
</dbReference>
<evidence type="ECO:0000313" key="5">
    <source>
        <dbReference type="Proteomes" id="UP000695000"/>
    </source>
</evidence>
<dbReference type="PANTHER" id="PTHR10502:SF102">
    <property type="entry name" value="ANNEXIN B11"/>
    <property type="match status" value="1"/>
</dbReference>
<dbReference type="InterPro" id="IPR037104">
    <property type="entry name" value="Annexin_sf"/>
</dbReference>
<evidence type="ECO:0000313" key="6">
    <source>
        <dbReference type="RefSeq" id="XP_017776073.1"/>
    </source>
</evidence>
<comment type="similarity">
    <text evidence="1 4">Belongs to the annexin family.</text>
</comment>
<dbReference type="SUPFAM" id="SSF47874">
    <property type="entry name" value="Annexin"/>
    <property type="match status" value="1"/>
</dbReference>
<evidence type="ECO:0000256" key="1">
    <source>
        <dbReference type="ARBA" id="ARBA00007831"/>
    </source>
</evidence>
<gene>
    <name evidence="6" type="primary">LOC108562293</name>
</gene>
<keyword evidence="2 4" id="KW-0677">Repeat</keyword>
<accession>A0ABM1MNC3</accession>
<dbReference type="InterPro" id="IPR018252">
    <property type="entry name" value="Annexin_repeat_CS"/>
</dbReference>
<reference evidence="6" key="1">
    <citation type="submission" date="2025-08" db="UniProtKB">
        <authorList>
            <consortium name="RefSeq"/>
        </authorList>
    </citation>
    <scope>IDENTIFICATION</scope>
    <source>
        <tissue evidence="6">Whole Larva</tissue>
    </source>
</reference>
<keyword evidence="5" id="KW-1185">Reference proteome</keyword>
<keyword evidence="4" id="KW-0111">Calcium/phospholipid-binding</keyword>